<protein>
    <recommendedName>
        <fullName evidence="4">Lipoprotein</fullName>
    </recommendedName>
</protein>
<evidence type="ECO:0000256" key="1">
    <source>
        <dbReference type="SAM" id="MobiDB-lite"/>
    </source>
</evidence>
<evidence type="ECO:0000313" key="3">
    <source>
        <dbReference type="Proteomes" id="UP001500740"/>
    </source>
</evidence>
<dbReference type="Proteomes" id="UP001500740">
    <property type="component" value="Unassembled WGS sequence"/>
</dbReference>
<accession>A0ABN0ZNZ5</accession>
<reference evidence="2 3" key="1">
    <citation type="journal article" date="2019" name="Int. J. Syst. Evol. Microbiol.">
        <title>The Global Catalogue of Microorganisms (GCM) 10K type strain sequencing project: providing services to taxonomists for standard genome sequencing and annotation.</title>
        <authorList>
            <consortium name="The Broad Institute Genomics Platform"/>
            <consortium name="The Broad Institute Genome Sequencing Center for Infectious Disease"/>
            <person name="Wu L."/>
            <person name="Ma J."/>
        </authorList>
    </citation>
    <scope>NUCLEOTIDE SEQUENCE [LARGE SCALE GENOMIC DNA]</scope>
    <source>
        <strain evidence="2 3">JCM 14193</strain>
    </source>
</reference>
<name>A0ABN0ZNZ5_9BACI</name>
<sequence length="287" mass="33594">MKQFVLLIILVMVLVGCQEVDTEIAAEHLELEGERYEKIRFMLNEQDDENTIDQQDSLVENAEEQDDTSETEDHSHERGSDLTVDEASQVAKEVLNECIHTMEQLQVDHHMDWFQLEEGTEQYDEAVETVKEELNSLITSSVLDKWSELYFKEFFIYHYYLAVLQPADLNILLDVKNMKEDSFTLNFIQLGDVAYKETTEYHLFFEKEDSWKFAGYEMERIESSLNLSFDDLKNAYINVETLERYEGTLVDEFAYEGDAYLVINYGPYDRAINVRTGVDEPDVLNQM</sequence>
<gene>
    <name evidence="2" type="ORF">GCM10008935_06310</name>
</gene>
<feature type="compositionally biased region" description="Basic and acidic residues" evidence="1">
    <location>
        <begin position="71"/>
        <end position="80"/>
    </location>
</feature>
<dbReference type="RefSeq" id="WP_343781732.1">
    <property type="nucleotide sequence ID" value="NZ_BAAACZ010000005.1"/>
</dbReference>
<feature type="compositionally biased region" description="Acidic residues" evidence="1">
    <location>
        <begin position="61"/>
        <end position="70"/>
    </location>
</feature>
<organism evidence="2 3">
    <name type="scientific">Alkalibacillus silvisoli</name>
    <dbReference type="NCBI Taxonomy" id="392823"/>
    <lineage>
        <taxon>Bacteria</taxon>
        <taxon>Bacillati</taxon>
        <taxon>Bacillota</taxon>
        <taxon>Bacilli</taxon>
        <taxon>Bacillales</taxon>
        <taxon>Bacillaceae</taxon>
        <taxon>Alkalibacillus</taxon>
    </lineage>
</organism>
<evidence type="ECO:0000313" key="2">
    <source>
        <dbReference type="EMBL" id="GAA0454218.1"/>
    </source>
</evidence>
<comment type="caution">
    <text evidence="2">The sequence shown here is derived from an EMBL/GenBank/DDBJ whole genome shotgun (WGS) entry which is preliminary data.</text>
</comment>
<feature type="region of interest" description="Disordered" evidence="1">
    <location>
        <begin position="60"/>
        <end position="83"/>
    </location>
</feature>
<dbReference type="PROSITE" id="PS51257">
    <property type="entry name" value="PROKAR_LIPOPROTEIN"/>
    <property type="match status" value="1"/>
</dbReference>
<keyword evidence="3" id="KW-1185">Reference proteome</keyword>
<proteinExistence type="predicted"/>
<dbReference type="EMBL" id="BAAACZ010000005">
    <property type="protein sequence ID" value="GAA0454218.1"/>
    <property type="molecule type" value="Genomic_DNA"/>
</dbReference>
<evidence type="ECO:0008006" key="4">
    <source>
        <dbReference type="Google" id="ProtNLM"/>
    </source>
</evidence>